<dbReference type="SUPFAM" id="SSF144091">
    <property type="entry name" value="Rhomboid-like"/>
    <property type="match status" value="1"/>
</dbReference>
<evidence type="ECO:0000256" key="5">
    <source>
        <dbReference type="SAM" id="Phobius"/>
    </source>
</evidence>
<keyword evidence="3 5" id="KW-1133">Transmembrane helix</keyword>
<dbReference type="InterPro" id="IPR035952">
    <property type="entry name" value="Rhomboid-like_sf"/>
</dbReference>
<feature type="transmembrane region" description="Helical" evidence="5">
    <location>
        <begin position="112"/>
        <end position="129"/>
    </location>
</feature>
<dbReference type="Gene3D" id="1.20.1540.10">
    <property type="entry name" value="Rhomboid-like"/>
    <property type="match status" value="1"/>
</dbReference>
<feature type="transmembrane region" description="Helical" evidence="5">
    <location>
        <begin position="88"/>
        <end position="106"/>
    </location>
</feature>
<keyword evidence="8" id="KW-1185">Reference proteome</keyword>
<comment type="caution">
    <text evidence="7">The sequence shown here is derived from an EMBL/GenBank/DDBJ whole genome shotgun (WGS) entry which is preliminary data.</text>
</comment>
<gene>
    <name evidence="7" type="ORF">BCF44_114222</name>
</gene>
<keyword evidence="2 5" id="KW-0812">Transmembrane</keyword>
<dbReference type="InterPro" id="IPR022764">
    <property type="entry name" value="Peptidase_S54_rhomboid_dom"/>
</dbReference>
<name>A0A3E0H4M4_9PSEU</name>
<evidence type="ECO:0000256" key="3">
    <source>
        <dbReference type="ARBA" id="ARBA00022989"/>
    </source>
</evidence>
<proteinExistence type="predicted"/>
<accession>A0A3E0H4M4</accession>
<keyword evidence="4 5" id="KW-0472">Membrane</keyword>
<dbReference type="Proteomes" id="UP000256269">
    <property type="component" value="Unassembled WGS sequence"/>
</dbReference>
<feature type="transmembrane region" description="Helical" evidence="5">
    <location>
        <begin position="180"/>
        <end position="208"/>
    </location>
</feature>
<feature type="transmembrane region" description="Helical" evidence="5">
    <location>
        <begin position="141"/>
        <end position="168"/>
    </location>
</feature>
<comment type="subcellular location">
    <subcellularLocation>
        <location evidence="1">Membrane</location>
        <topology evidence="1">Multi-pass membrane protein</topology>
    </subcellularLocation>
</comment>
<evidence type="ECO:0000313" key="7">
    <source>
        <dbReference type="EMBL" id="REH38197.1"/>
    </source>
</evidence>
<dbReference type="GO" id="GO:0016020">
    <property type="term" value="C:membrane"/>
    <property type="evidence" value="ECO:0007669"/>
    <property type="project" value="UniProtKB-SubCell"/>
</dbReference>
<dbReference type="EMBL" id="QUNO01000014">
    <property type="protein sequence ID" value="REH38197.1"/>
    <property type="molecule type" value="Genomic_DNA"/>
</dbReference>
<evidence type="ECO:0000256" key="2">
    <source>
        <dbReference type="ARBA" id="ARBA00022692"/>
    </source>
</evidence>
<evidence type="ECO:0000259" key="6">
    <source>
        <dbReference type="Pfam" id="PF01694"/>
    </source>
</evidence>
<evidence type="ECO:0000256" key="4">
    <source>
        <dbReference type="ARBA" id="ARBA00023136"/>
    </source>
</evidence>
<feature type="domain" description="Peptidase S54 rhomboid" evidence="6">
    <location>
        <begin position="46"/>
        <end position="158"/>
    </location>
</feature>
<dbReference type="AlphaFoldDB" id="A0A3E0H4M4"/>
<reference evidence="7 8" key="1">
    <citation type="submission" date="2018-08" db="EMBL/GenBank/DDBJ databases">
        <title>Genomic Encyclopedia of Archaeal and Bacterial Type Strains, Phase II (KMG-II): from individual species to whole genera.</title>
        <authorList>
            <person name="Goeker M."/>
        </authorList>
    </citation>
    <scope>NUCLEOTIDE SEQUENCE [LARGE SCALE GENOMIC DNA]</scope>
    <source>
        <strain evidence="7 8">DSM 45791</strain>
    </source>
</reference>
<dbReference type="OrthoDB" id="3390953at2"/>
<evidence type="ECO:0000256" key="1">
    <source>
        <dbReference type="ARBA" id="ARBA00004141"/>
    </source>
</evidence>
<dbReference type="Pfam" id="PF01694">
    <property type="entry name" value="Rhomboid"/>
    <property type="match status" value="1"/>
</dbReference>
<organism evidence="7 8">
    <name type="scientific">Kutzneria buriramensis</name>
    <dbReference type="NCBI Taxonomy" id="1045776"/>
    <lineage>
        <taxon>Bacteria</taxon>
        <taxon>Bacillati</taxon>
        <taxon>Actinomycetota</taxon>
        <taxon>Actinomycetes</taxon>
        <taxon>Pseudonocardiales</taxon>
        <taxon>Pseudonocardiaceae</taxon>
        <taxon>Kutzneria</taxon>
    </lineage>
</organism>
<evidence type="ECO:0000313" key="8">
    <source>
        <dbReference type="Proteomes" id="UP000256269"/>
    </source>
</evidence>
<feature type="transmembrane region" description="Helical" evidence="5">
    <location>
        <begin position="55"/>
        <end position="76"/>
    </location>
</feature>
<dbReference type="GO" id="GO:0004252">
    <property type="term" value="F:serine-type endopeptidase activity"/>
    <property type="evidence" value="ECO:0007669"/>
    <property type="project" value="InterPro"/>
</dbReference>
<protein>
    <submittedName>
        <fullName evidence="7">Rhomboid family protein</fullName>
    </submittedName>
</protein>
<sequence length="225" mass="23508">MAHDLCMRFPVLTAAVTTVTAAANIVQLTVPGVLERFERTPAGLHGEWWRTVTSLFVQDGGIAGTASNLLFLVLVGTVAEQVLTRPGWLLHYFGVGIVSEFVGYLWQPVGGGNSIAVCGLTGAAALALWRRDSRLPAWGAAAVLLWCGALIGSVWFPLTFIGVAAMMVAQTRAWAVRPTAIAVVVTALFLSALANIHGGALVIGLLLAPATIRVAGARTGSVPAR</sequence>